<protein>
    <submittedName>
        <fullName evidence="2">Uncharacterized protein</fullName>
    </submittedName>
</protein>
<dbReference type="AlphaFoldDB" id="A0AA38MLH3"/>
<evidence type="ECO:0000256" key="1">
    <source>
        <dbReference type="SAM" id="MobiDB-lite"/>
    </source>
</evidence>
<comment type="caution">
    <text evidence="2">The sequence shown here is derived from an EMBL/GenBank/DDBJ whole genome shotgun (WGS) entry which is preliminary data.</text>
</comment>
<dbReference type="Proteomes" id="UP001168821">
    <property type="component" value="Unassembled WGS sequence"/>
</dbReference>
<evidence type="ECO:0000313" key="2">
    <source>
        <dbReference type="EMBL" id="KAJ3660801.1"/>
    </source>
</evidence>
<feature type="region of interest" description="Disordered" evidence="1">
    <location>
        <begin position="66"/>
        <end position="90"/>
    </location>
</feature>
<gene>
    <name evidence="2" type="ORF">Zmor_005232</name>
</gene>
<organism evidence="2 3">
    <name type="scientific">Zophobas morio</name>
    <dbReference type="NCBI Taxonomy" id="2755281"/>
    <lineage>
        <taxon>Eukaryota</taxon>
        <taxon>Metazoa</taxon>
        <taxon>Ecdysozoa</taxon>
        <taxon>Arthropoda</taxon>
        <taxon>Hexapoda</taxon>
        <taxon>Insecta</taxon>
        <taxon>Pterygota</taxon>
        <taxon>Neoptera</taxon>
        <taxon>Endopterygota</taxon>
        <taxon>Coleoptera</taxon>
        <taxon>Polyphaga</taxon>
        <taxon>Cucujiformia</taxon>
        <taxon>Tenebrionidae</taxon>
        <taxon>Zophobas</taxon>
    </lineage>
</organism>
<sequence>MVGSSSGSNCENSQCSTKITKNNSGLSINTSDLSTLISNERGISTIGEFVDNVLRYLDNCINADTSTQEISSPSSEEYSSETEKTSSDKSSNLSLELLKTKYWILQQTKDQILKAMECHEKQNRLTLSKGRLEAEKLLLIIDARLESLYCEPKQLALVENAN</sequence>
<name>A0AA38MLH3_9CUCU</name>
<accession>A0AA38MLH3</accession>
<dbReference type="EMBL" id="JALNTZ010000002">
    <property type="protein sequence ID" value="KAJ3660801.1"/>
    <property type="molecule type" value="Genomic_DNA"/>
</dbReference>
<proteinExistence type="predicted"/>
<keyword evidence="3" id="KW-1185">Reference proteome</keyword>
<evidence type="ECO:0000313" key="3">
    <source>
        <dbReference type="Proteomes" id="UP001168821"/>
    </source>
</evidence>
<reference evidence="2" key="1">
    <citation type="journal article" date="2023" name="G3 (Bethesda)">
        <title>Whole genome assemblies of Zophobas morio and Tenebrio molitor.</title>
        <authorList>
            <person name="Kaur S."/>
            <person name="Stinson S.A."/>
            <person name="diCenzo G.C."/>
        </authorList>
    </citation>
    <scope>NUCLEOTIDE SEQUENCE</scope>
    <source>
        <strain evidence="2">QUZm001</strain>
    </source>
</reference>